<feature type="domain" description="DAGKc" evidence="9">
    <location>
        <begin position="141"/>
        <end position="286"/>
    </location>
</feature>
<protein>
    <recommendedName>
        <fullName evidence="7">sphingosine kinase</fullName>
        <ecNumber evidence="7">2.7.1.91</ecNumber>
    </recommendedName>
</protein>
<keyword evidence="11" id="KW-1185">Reference proteome</keyword>
<dbReference type="InterPro" id="IPR045540">
    <property type="entry name" value="YegS/DAGK_C"/>
</dbReference>
<dbReference type="STRING" id="6573.A0A210QXB6"/>
<evidence type="ECO:0000256" key="1">
    <source>
        <dbReference type="ARBA" id="ARBA00004308"/>
    </source>
</evidence>
<evidence type="ECO:0000313" key="11">
    <source>
        <dbReference type="Proteomes" id="UP000242188"/>
    </source>
</evidence>
<dbReference type="GO" id="GO:0008481">
    <property type="term" value="F:sphingosine kinase activity"/>
    <property type="evidence" value="ECO:0007669"/>
    <property type="project" value="UniProtKB-EC"/>
</dbReference>
<evidence type="ECO:0000256" key="6">
    <source>
        <dbReference type="ARBA" id="ARBA00023136"/>
    </source>
</evidence>
<evidence type="ECO:0000256" key="3">
    <source>
        <dbReference type="ARBA" id="ARBA00022741"/>
    </source>
</evidence>
<gene>
    <name evidence="10" type="ORF">KP79_PYT05365</name>
</gene>
<comment type="subcellular location">
    <subcellularLocation>
        <location evidence="1">Endomembrane system</location>
    </subcellularLocation>
</comment>
<dbReference type="GO" id="GO:0005524">
    <property type="term" value="F:ATP binding"/>
    <property type="evidence" value="ECO:0007669"/>
    <property type="project" value="UniProtKB-KW"/>
</dbReference>
<dbReference type="GO" id="GO:0012505">
    <property type="term" value="C:endomembrane system"/>
    <property type="evidence" value="ECO:0007669"/>
    <property type="project" value="UniProtKB-SubCell"/>
</dbReference>
<dbReference type="Gene3D" id="3.40.50.10330">
    <property type="entry name" value="Probable inorganic polyphosphate/atp-NAD kinase, domain 1"/>
    <property type="match status" value="1"/>
</dbReference>
<sequence length="615" mass="68310">MASKKSEQLLFGTFSLYPRTRPSYRVSLSRMGISYTNIDEDDEKDQCVKHINMGDVVGCRCRRSKMADDSTAYLTIYAYPFRKRTMSSRSTRIRMDFTFGCNASSSFDDNFRTCAKWRNVVTRLARGQEVAKEEVETCTLPESKRLLILINPHSGPGKAQQIFEKEVAPMLNEANTDYEVKITEHAGHATEIMVSLDLSQWYAVIIVSGDGLIYEAINGLMKRPDWERAIQFPVGCLPGGSGNALCWTINYLAGEPVGEEMVLHSTFILLKHRVIPMDLVVIQLPTMQVFSFLSVAWGMIADIDYESEKLRAFGAARFTIYALIRILRPRSYKGELAFLPKGHYTPKTQQTIAKNTIRRLASREAAGSVCENGVIGTYRTISQDSERLRSASVPVMPMSSSKHQYARDNLGMVFDETVKDENLSDVNAHSSGHLDENKEVNGIGASNMSYDTEIGGANGPVNHLKSNDSQDSSQASGSSPYSPNVSCSLLPPLDKPVPSNWVKVSGDFITVLATYQPYLGPDNLFAPDARLNDGCIHLLFIRSGITKKTLLDIFLSIDEGNHINSPFVEYVKVSAFRLTPDDLSVGNLMVDGEHVDMAPVQGQIFPQMGRIMGIQ</sequence>
<dbReference type="PANTHER" id="PTHR12358:SF112">
    <property type="entry name" value="LD11247P-RELATED"/>
    <property type="match status" value="1"/>
</dbReference>
<comment type="caution">
    <text evidence="10">The sequence shown here is derived from an EMBL/GenBank/DDBJ whole genome shotgun (WGS) entry which is preliminary data.</text>
</comment>
<keyword evidence="2" id="KW-0808">Transferase</keyword>
<dbReference type="Pfam" id="PF00781">
    <property type="entry name" value="DAGK_cat"/>
    <property type="match status" value="1"/>
</dbReference>
<proteinExistence type="predicted"/>
<dbReference type="Pfam" id="PF19279">
    <property type="entry name" value="YegS_C"/>
    <property type="match status" value="1"/>
</dbReference>
<evidence type="ECO:0000259" key="9">
    <source>
        <dbReference type="PROSITE" id="PS50146"/>
    </source>
</evidence>
<dbReference type="SUPFAM" id="SSF111331">
    <property type="entry name" value="NAD kinase/diacylglycerol kinase-like"/>
    <property type="match status" value="1"/>
</dbReference>
<dbReference type="Gene3D" id="2.60.200.40">
    <property type="match status" value="1"/>
</dbReference>
<keyword evidence="4 10" id="KW-0418">Kinase</keyword>
<evidence type="ECO:0000256" key="5">
    <source>
        <dbReference type="ARBA" id="ARBA00022840"/>
    </source>
</evidence>
<evidence type="ECO:0000256" key="8">
    <source>
        <dbReference type="SAM" id="MobiDB-lite"/>
    </source>
</evidence>
<dbReference type="Proteomes" id="UP000242188">
    <property type="component" value="Unassembled WGS sequence"/>
</dbReference>
<feature type="compositionally biased region" description="Low complexity" evidence="8">
    <location>
        <begin position="467"/>
        <end position="483"/>
    </location>
</feature>
<dbReference type="InterPro" id="IPR001206">
    <property type="entry name" value="Diacylglycerol_kinase_cat_dom"/>
</dbReference>
<keyword evidence="5" id="KW-0067">ATP-binding</keyword>
<dbReference type="InterPro" id="IPR016064">
    <property type="entry name" value="NAD/diacylglycerol_kinase_sf"/>
</dbReference>
<dbReference type="SMART" id="SM00046">
    <property type="entry name" value="DAGKc"/>
    <property type="match status" value="1"/>
</dbReference>
<dbReference type="GO" id="GO:0005737">
    <property type="term" value="C:cytoplasm"/>
    <property type="evidence" value="ECO:0007669"/>
    <property type="project" value="TreeGrafter"/>
</dbReference>
<evidence type="ECO:0000256" key="7">
    <source>
        <dbReference type="ARBA" id="ARBA00044037"/>
    </source>
</evidence>
<dbReference type="GO" id="GO:0042981">
    <property type="term" value="P:regulation of apoptotic process"/>
    <property type="evidence" value="ECO:0007669"/>
    <property type="project" value="UniProtKB-ARBA"/>
</dbReference>
<dbReference type="EC" id="2.7.1.91" evidence="7"/>
<dbReference type="EMBL" id="NEDP02001389">
    <property type="protein sequence ID" value="OWF53322.1"/>
    <property type="molecule type" value="Genomic_DNA"/>
</dbReference>
<keyword evidence="3" id="KW-0547">Nucleotide-binding</keyword>
<dbReference type="FunFam" id="3.40.50.10330:FF:000005">
    <property type="entry name" value="Sphingosine kinase 2"/>
    <property type="match status" value="1"/>
</dbReference>
<evidence type="ECO:0000313" key="10">
    <source>
        <dbReference type="EMBL" id="OWF53322.1"/>
    </source>
</evidence>
<keyword evidence="6" id="KW-0472">Membrane</keyword>
<dbReference type="InterPro" id="IPR050187">
    <property type="entry name" value="Lipid_Phosphate_FormReg"/>
</dbReference>
<reference evidence="10 11" key="1">
    <citation type="journal article" date="2017" name="Nat. Ecol. Evol.">
        <title>Scallop genome provides insights into evolution of bilaterian karyotype and development.</title>
        <authorList>
            <person name="Wang S."/>
            <person name="Zhang J."/>
            <person name="Jiao W."/>
            <person name="Li J."/>
            <person name="Xun X."/>
            <person name="Sun Y."/>
            <person name="Guo X."/>
            <person name="Huan P."/>
            <person name="Dong B."/>
            <person name="Zhang L."/>
            <person name="Hu X."/>
            <person name="Sun X."/>
            <person name="Wang J."/>
            <person name="Zhao C."/>
            <person name="Wang Y."/>
            <person name="Wang D."/>
            <person name="Huang X."/>
            <person name="Wang R."/>
            <person name="Lv J."/>
            <person name="Li Y."/>
            <person name="Zhang Z."/>
            <person name="Liu B."/>
            <person name="Lu W."/>
            <person name="Hui Y."/>
            <person name="Liang J."/>
            <person name="Zhou Z."/>
            <person name="Hou R."/>
            <person name="Li X."/>
            <person name="Liu Y."/>
            <person name="Li H."/>
            <person name="Ning X."/>
            <person name="Lin Y."/>
            <person name="Zhao L."/>
            <person name="Xing Q."/>
            <person name="Dou J."/>
            <person name="Li Y."/>
            <person name="Mao J."/>
            <person name="Guo H."/>
            <person name="Dou H."/>
            <person name="Li T."/>
            <person name="Mu C."/>
            <person name="Jiang W."/>
            <person name="Fu Q."/>
            <person name="Fu X."/>
            <person name="Miao Y."/>
            <person name="Liu J."/>
            <person name="Yu Q."/>
            <person name="Li R."/>
            <person name="Liao H."/>
            <person name="Li X."/>
            <person name="Kong Y."/>
            <person name="Jiang Z."/>
            <person name="Chourrout D."/>
            <person name="Li R."/>
            <person name="Bao Z."/>
        </authorList>
    </citation>
    <scope>NUCLEOTIDE SEQUENCE [LARGE SCALE GENOMIC DNA]</scope>
    <source>
        <strain evidence="10 11">PY_sf001</strain>
    </source>
</reference>
<evidence type="ECO:0000256" key="4">
    <source>
        <dbReference type="ARBA" id="ARBA00022777"/>
    </source>
</evidence>
<dbReference type="PANTHER" id="PTHR12358">
    <property type="entry name" value="SPHINGOSINE KINASE"/>
    <property type="match status" value="1"/>
</dbReference>
<name>A0A210QXB6_MIZYE</name>
<organism evidence="10 11">
    <name type="scientific">Mizuhopecten yessoensis</name>
    <name type="common">Japanese scallop</name>
    <name type="synonym">Patinopecten yessoensis</name>
    <dbReference type="NCBI Taxonomy" id="6573"/>
    <lineage>
        <taxon>Eukaryota</taxon>
        <taxon>Metazoa</taxon>
        <taxon>Spiralia</taxon>
        <taxon>Lophotrochozoa</taxon>
        <taxon>Mollusca</taxon>
        <taxon>Bivalvia</taxon>
        <taxon>Autobranchia</taxon>
        <taxon>Pteriomorphia</taxon>
        <taxon>Pectinida</taxon>
        <taxon>Pectinoidea</taxon>
        <taxon>Pectinidae</taxon>
        <taxon>Mizuhopecten</taxon>
    </lineage>
</organism>
<dbReference type="AlphaFoldDB" id="A0A210QXB6"/>
<dbReference type="PROSITE" id="PS50146">
    <property type="entry name" value="DAGK"/>
    <property type="match status" value="1"/>
</dbReference>
<dbReference type="GO" id="GO:0016020">
    <property type="term" value="C:membrane"/>
    <property type="evidence" value="ECO:0007669"/>
    <property type="project" value="TreeGrafter"/>
</dbReference>
<feature type="region of interest" description="Disordered" evidence="8">
    <location>
        <begin position="426"/>
        <end position="483"/>
    </location>
</feature>
<dbReference type="GO" id="GO:0046512">
    <property type="term" value="P:sphingosine biosynthetic process"/>
    <property type="evidence" value="ECO:0007669"/>
    <property type="project" value="TreeGrafter"/>
</dbReference>
<dbReference type="InterPro" id="IPR017438">
    <property type="entry name" value="ATP-NAD_kinase_N"/>
</dbReference>
<evidence type="ECO:0000256" key="2">
    <source>
        <dbReference type="ARBA" id="ARBA00022679"/>
    </source>
</evidence>
<dbReference type="OrthoDB" id="3853857at2759"/>
<accession>A0A210QXB6</accession>